<reference evidence="4" key="1">
    <citation type="submission" date="2019-02" db="EMBL/GenBank/DDBJ databases">
        <authorList>
            <consortium name="Genoscope - CEA"/>
            <person name="William W."/>
        </authorList>
    </citation>
    <scope>NUCLEOTIDE SEQUENCE [LARGE SCALE GENOMIC DNA]</scope>
    <source>
        <strain evidence="4">YSy11</strain>
    </source>
</reference>
<evidence type="ECO:0000259" key="2">
    <source>
        <dbReference type="Pfam" id="PF07992"/>
    </source>
</evidence>
<protein>
    <submittedName>
        <fullName evidence="4">Opine oxidase subunit A</fullName>
        <ecNumber evidence="4">1.-.-.-</ecNumber>
    </submittedName>
</protein>
<dbReference type="Gene3D" id="3.50.50.60">
    <property type="entry name" value="FAD/NAD(P)-binding domain"/>
    <property type="match status" value="3"/>
</dbReference>
<dbReference type="PANTHER" id="PTHR42949">
    <property type="entry name" value="ANAEROBIC GLYCEROL-3-PHOSPHATE DEHYDROGENASE SUBUNIT B"/>
    <property type="match status" value="1"/>
</dbReference>
<proteinExistence type="predicted"/>
<evidence type="ECO:0000256" key="1">
    <source>
        <dbReference type="ARBA" id="ARBA00023002"/>
    </source>
</evidence>
<dbReference type="InterPro" id="IPR036188">
    <property type="entry name" value="FAD/NAD-bd_sf"/>
</dbReference>
<dbReference type="PIRSF" id="PIRSF037495">
    <property type="entry name" value="Opine_OX_OoxA/HcnB"/>
    <property type="match status" value="1"/>
</dbReference>
<organism evidence="4">
    <name type="scientific">Pseudomonas marincola</name>
    <dbReference type="NCBI Taxonomy" id="437900"/>
    <lineage>
        <taxon>Bacteria</taxon>
        <taxon>Pseudomonadati</taxon>
        <taxon>Pseudomonadota</taxon>
        <taxon>Gammaproteobacteria</taxon>
        <taxon>Pseudomonadales</taxon>
        <taxon>Pseudomonadaceae</taxon>
        <taxon>Pseudomonas</taxon>
    </lineage>
</organism>
<dbReference type="PANTHER" id="PTHR42949:SF3">
    <property type="entry name" value="ANAEROBIC GLYCEROL-3-PHOSPHATE DEHYDROGENASE SUBUNIT B"/>
    <property type="match status" value="1"/>
</dbReference>
<dbReference type="InterPro" id="IPR051691">
    <property type="entry name" value="Metab_Enz_Cyan_OpOx_G3PDH"/>
</dbReference>
<sequence length="467" mass="49970">MSERIYDLVVVGAGPAGMAAATTACQHGLDVALLDEQAAPGGQIYRSVGKPAPADTRVLGPDYYYGRKLVDALQHTQIDYFSSTTVWDISSERVLSVSIGGHSRTLRAAKILLATGAQERPVPFPGWTLPGVMSCGAAQILLKSSALTPPGPLVLAGSGPLLLLIAWQLHKAGVSISAVLDTTPSSNYFKALRHGLGALRGWRMLFKGLGYLVSLRKAGINMLSGVTKLSADADSSGRVAQVHFQQRGHSRVINCKSLLVHQGVVPNVQLTRAMDARHLWHEQQQCWHPQTDSWGETSIGGVFVAGDSAGIGGALAAEHFGRLTAWQVACQQGRLGSAERDMLARPVHQTLNRLMVIRPFLDVLYQPAVEFLLPVDETIVCRCEEVSAGDIRRFVGLGCSGPNQTKAFSRAGMGPCQGRMCGLTVAQIIAAERNVAIDQVGYYTIRAPIKPLCLGELASLVSHGDKQ</sequence>
<dbReference type="InterPro" id="IPR041854">
    <property type="entry name" value="BFD-like_2Fe2S-bd_dom_sf"/>
</dbReference>
<dbReference type="InterPro" id="IPR041117">
    <property type="entry name" value="SoxA_A3"/>
</dbReference>
<name>A0A653DZ86_9PSED</name>
<dbReference type="PRINTS" id="PR00368">
    <property type="entry name" value="FADPNR"/>
</dbReference>
<feature type="domain" description="FAD/NAD(P)-binding" evidence="2">
    <location>
        <begin position="6"/>
        <end position="333"/>
    </location>
</feature>
<dbReference type="InterPro" id="IPR017224">
    <property type="entry name" value="Opine_Oxase_asu/HCN_bsu"/>
</dbReference>
<dbReference type="Pfam" id="PF17806">
    <property type="entry name" value="SO_alpha_A3"/>
    <property type="match status" value="1"/>
</dbReference>
<gene>
    <name evidence="4" type="primary">ooxA</name>
    <name evidence="4" type="ORF">PMYSY11_0524</name>
</gene>
<dbReference type="Pfam" id="PF07992">
    <property type="entry name" value="Pyr_redox_2"/>
    <property type="match status" value="1"/>
</dbReference>
<dbReference type="EMBL" id="LR215729">
    <property type="protein sequence ID" value="VEV95571.1"/>
    <property type="molecule type" value="Genomic_DNA"/>
</dbReference>
<dbReference type="PRINTS" id="PR00469">
    <property type="entry name" value="PNDRDTASEII"/>
</dbReference>
<dbReference type="Gene3D" id="1.10.10.1100">
    <property type="entry name" value="BFD-like [2Fe-2S]-binding domain"/>
    <property type="match status" value="1"/>
</dbReference>
<dbReference type="GO" id="GO:0016491">
    <property type="term" value="F:oxidoreductase activity"/>
    <property type="evidence" value="ECO:0007669"/>
    <property type="project" value="UniProtKB-KW"/>
</dbReference>
<dbReference type="CDD" id="cd19946">
    <property type="entry name" value="GlpA-like_Fer2_BFD-like"/>
    <property type="match status" value="1"/>
</dbReference>
<dbReference type="EC" id="1.-.-.-" evidence="4"/>
<feature type="domain" description="SoxA A3" evidence="3">
    <location>
        <begin position="380"/>
        <end position="458"/>
    </location>
</feature>
<dbReference type="AlphaFoldDB" id="A0A653DZ86"/>
<evidence type="ECO:0000259" key="3">
    <source>
        <dbReference type="Pfam" id="PF17806"/>
    </source>
</evidence>
<keyword evidence="1 4" id="KW-0560">Oxidoreductase</keyword>
<dbReference type="SUPFAM" id="SSF51905">
    <property type="entry name" value="FAD/NAD(P)-binding domain"/>
    <property type="match status" value="1"/>
</dbReference>
<accession>A0A653DZ86</accession>
<dbReference type="InterPro" id="IPR023753">
    <property type="entry name" value="FAD/NAD-binding_dom"/>
</dbReference>
<dbReference type="PROSITE" id="PS51257">
    <property type="entry name" value="PROKAR_LIPOPROTEIN"/>
    <property type="match status" value="1"/>
</dbReference>
<dbReference type="RefSeq" id="WP_150547481.1">
    <property type="nucleotide sequence ID" value="NZ_LR215729.2"/>
</dbReference>
<evidence type="ECO:0000313" key="4">
    <source>
        <dbReference type="EMBL" id="VEV95571.1"/>
    </source>
</evidence>